<name>A0AAP0DT94_9ASTR</name>
<reference evidence="1 2" key="1">
    <citation type="submission" date="2024-04" db="EMBL/GenBank/DDBJ databases">
        <title>The reference genome of an endangered Asteraceae, Deinandra increscens subsp. villosa, native to the Central Coast of California.</title>
        <authorList>
            <person name="Guilliams M."/>
            <person name="Hasenstab-Lehman K."/>
            <person name="Meyer R."/>
            <person name="Mcevoy S."/>
        </authorList>
    </citation>
    <scope>NUCLEOTIDE SEQUENCE [LARGE SCALE GENOMIC DNA]</scope>
    <source>
        <tissue evidence="1">Leaf</tissue>
    </source>
</reference>
<sequence>MACVVSDVSEERCDEVDSLVFDIFANLGASEEQLDFPVLYASAKEGWASSTFTKNPPADAKNMSQLLDAINMFPHQQLALMNLSQCWLVSMMEKDDYVGRILTGRITSGVVRINDRVHGLRDSDSGVVKVEDGKVCDPTSFIVKLRKNKGMVSFDVDCAGAGDIITVAGLKSPSIGHTVANVEVPSQKELTHFATHDKNHGYEQ</sequence>
<dbReference type="EMBL" id="JBCNJP010000007">
    <property type="protein sequence ID" value="KAK9076794.1"/>
    <property type="molecule type" value="Genomic_DNA"/>
</dbReference>
<dbReference type="AlphaFoldDB" id="A0AAP0DT94"/>
<organism evidence="1 2">
    <name type="scientific">Deinandra increscens subsp. villosa</name>
    <dbReference type="NCBI Taxonomy" id="3103831"/>
    <lineage>
        <taxon>Eukaryota</taxon>
        <taxon>Viridiplantae</taxon>
        <taxon>Streptophyta</taxon>
        <taxon>Embryophyta</taxon>
        <taxon>Tracheophyta</taxon>
        <taxon>Spermatophyta</taxon>
        <taxon>Magnoliopsida</taxon>
        <taxon>eudicotyledons</taxon>
        <taxon>Gunneridae</taxon>
        <taxon>Pentapetalae</taxon>
        <taxon>asterids</taxon>
        <taxon>campanulids</taxon>
        <taxon>Asterales</taxon>
        <taxon>Asteraceae</taxon>
        <taxon>Asteroideae</taxon>
        <taxon>Heliantheae alliance</taxon>
        <taxon>Madieae</taxon>
        <taxon>Madiinae</taxon>
        <taxon>Deinandra</taxon>
    </lineage>
</organism>
<keyword evidence="2" id="KW-1185">Reference proteome</keyword>
<dbReference type="InterPro" id="IPR009000">
    <property type="entry name" value="Transl_B-barrel_sf"/>
</dbReference>
<dbReference type="Gene3D" id="2.40.30.10">
    <property type="entry name" value="Translation factors"/>
    <property type="match status" value="1"/>
</dbReference>
<comment type="caution">
    <text evidence="1">The sequence shown here is derived from an EMBL/GenBank/DDBJ whole genome shotgun (WGS) entry which is preliminary data.</text>
</comment>
<evidence type="ECO:0000313" key="1">
    <source>
        <dbReference type="EMBL" id="KAK9076794.1"/>
    </source>
</evidence>
<accession>A0AAP0DT94</accession>
<proteinExistence type="predicted"/>
<protein>
    <submittedName>
        <fullName evidence="1">Uncharacterized protein</fullName>
    </submittedName>
</protein>
<gene>
    <name evidence="1" type="ORF">SSX86_005128</name>
</gene>
<evidence type="ECO:0000313" key="2">
    <source>
        <dbReference type="Proteomes" id="UP001408789"/>
    </source>
</evidence>
<dbReference type="Proteomes" id="UP001408789">
    <property type="component" value="Unassembled WGS sequence"/>
</dbReference>
<dbReference type="SUPFAM" id="SSF50447">
    <property type="entry name" value="Translation proteins"/>
    <property type="match status" value="1"/>
</dbReference>